<name>A0A0C9XX54_9AGAM</name>
<dbReference type="Proteomes" id="UP000054018">
    <property type="component" value="Unassembled WGS sequence"/>
</dbReference>
<evidence type="ECO:0000313" key="1">
    <source>
        <dbReference type="EMBL" id="KIK17045.1"/>
    </source>
</evidence>
<dbReference type="AlphaFoldDB" id="A0A0C9XX54"/>
<keyword evidence="2" id="KW-1185">Reference proteome</keyword>
<accession>A0A0C9XX54</accession>
<reference evidence="2" key="2">
    <citation type="submission" date="2015-01" db="EMBL/GenBank/DDBJ databases">
        <title>Evolutionary Origins and Diversification of the Mycorrhizal Mutualists.</title>
        <authorList>
            <consortium name="DOE Joint Genome Institute"/>
            <consortium name="Mycorrhizal Genomics Consortium"/>
            <person name="Kohler A."/>
            <person name="Kuo A."/>
            <person name="Nagy L.G."/>
            <person name="Floudas D."/>
            <person name="Copeland A."/>
            <person name="Barry K.W."/>
            <person name="Cichocki N."/>
            <person name="Veneault-Fourrey C."/>
            <person name="LaButti K."/>
            <person name="Lindquist E.A."/>
            <person name="Lipzen A."/>
            <person name="Lundell T."/>
            <person name="Morin E."/>
            <person name="Murat C."/>
            <person name="Riley R."/>
            <person name="Ohm R."/>
            <person name="Sun H."/>
            <person name="Tunlid A."/>
            <person name="Henrissat B."/>
            <person name="Grigoriev I.V."/>
            <person name="Hibbett D.S."/>
            <person name="Martin F."/>
        </authorList>
    </citation>
    <scope>NUCLEOTIDE SEQUENCE [LARGE SCALE GENOMIC DNA]</scope>
    <source>
        <strain evidence="2">441</strain>
    </source>
</reference>
<sequence length="114" mass="12524">MSSGDRGPRLQPDIPTGIRSTDIAPMLNGSWSALVRTPFAQAAFGIVARHSTCESPLTLSTSMIYPSRRCRRREEKRPSPSVLMPTTMVHLRCCSTPSPLLYKLVIDVSLPAAR</sequence>
<protein>
    <submittedName>
        <fullName evidence="1">Uncharacterized protein</fullName>
    </submittedName>
</protein>
<dbReference type="EMBL" id="KN833839">
    <property type="protein sequence ID" value="KIK17045.1"/>
    <property type="molecule type" value="Genomic_DNA"/>
</dbReference>
<evidence type="ECO:0000313" key="2">
    <source>
        <dbReference type="Proteomes" id="UP000054018"/>
    </source>
</evidence>
<organism evidence="1 2">
    <name type="scientific">Pisolithus microcarpus 441</name>
    <dbReference type="NCBI Taxonomy" id="765257"/>
    <lineage>
        <taxon>Eukaryota</taxon>
        <taxon>Fungi</taxon>
        <taxon>Dikarya</taxon>
        <taxon>Basidiomycota</taxon>
        <taxon>Agaricomycotina</taxon>
        <taxon>Agaricomycetes</taxon>
        <taxon>Agaricomycetidae</taxon>
        <taxon>Boletales</taxon>
        <taxon>Sclerodermatineae</taxon>
        <taxon>Pisolithaceae</taxon>
        <taxon>Pisolithus</taxon>
    </lineage>
</organism>
<dbReference type="HOGENOM" id="CLU_2122019_0_0_1"/>
<gene>
    <name evidence="1" type="ORF">PISMIDRAFT_236173</name>
</gene>
<proteinExistence type="predicted"/>
<reference evidence="1 2" key="1">
    <citation type="submission" date="2014-04" db="EMBL/GenBank/DDBJ databases">
        <authorList>
            <consortium name="DOE Joint Genome Institute"/>
            <person name="Kuo A."/>
            <person name="Kohler A."/>
            <person name="Costa M.D."/>
            <person name="Nagy L.G."/>
            <person name="Floudas D."/>
            <person name="Copeland A."/>
            <person name="Barry K.W."/>
            <person name="Cichocki N."/>
            <person name="Veneault-Fourrey C."/>
            <person name="LaButti K."/>
            <person name="Lindquist E.A."/>
            <person name="Lipzen A."/>
            <person name="Lundell T."/>
            <person name="Morin E."/>
            <person name="Murat C."/>
            <person name="Sun H."/>
            <person name="Tunlid A."/>
            <person name="Henrissat B."/>
            <person name="Grigoriev I.V."/>
            <person name="Hibbett D.S."/>
            <person name="Martin F."/>
            <person name="Nordberg H.P."/>
            <person name="Cantor M.N."/>
            <person name="Hua S.X."/>
        </authorList>
    </citation>
    <scope>NUCLEOTIDE SEQUENCE [LARGE SCALE GENOMIC DNA]</scope>
    <source>
        <strain evidence="1 2">441</strain>
    </source>
</reference>